<dbReference type="SUPFAM" id="SSF50494">
    <property type="entry name" value="Trypsin-like serine proteases"/>
    <property type="match status" value="1"/>
</dbReference>
<evidence type="ECO:0000256" key="1">
    <source>
        <dbReference type="ARBA" id="ARBA00022670"/>
    </source>
</evidence>
<evidence type="ECO:0000256" key="4">
    <source>
        <dbReference type="ARBA" id="ARBA00023157"/>
    </source>
</evidence>
<dbReference type="GO" id="GO:0004252">
    <property type="term" value="F:serine-type endopeptidase activity"/>
    <property type="evidence" value="ECO:0007669"/>
    <property type="project" value="InterPro"/>
</dbReference>
<keyword evidence="6" id="KW-0812">Transmembrane</keyword>
<organism evidence="7 8">
    <name type="scientific">Danaus plexippus plexippus</name>
    <dbReference type="NCBI Taxonomy" id="278856"/>
    <lineage>
        <taxon>Eukaryota</taxon>
        <taxon>Metazoa</taxon>
        <taxon>Ecdysozoa</taxon>
        <taxon>Arthropoda</taxon>
        <taxon>Hexapoda</taxon>
        <taxon>Insecta</taxon>
        <taxon>Pterygota</taxon>
        <taxon>Neoptera</taxon>
        <taxon>Endopterygota</taxon>
        <taxon>Lepidoptera</taxon>
        <taxon>Glossata</taxon>
        <taxon>Ditrysia</taxon>
        <taxon>Papilionoidea</taxon>
        <taxon>Nymphalidae</taxon>
        <taxon>Danainae</taxon>
        <taxon>Danaini</taxon>
        <taxon>Danaina</taxon>
        <taxon>Danaus</taxon>
        <taxon>Danaus</taxon>
    </lineage>
</organism>
<name>A0A212F5F7_DANPL</name>
<dbReference type="InterPro" id="IPR050430">
    <property type="entry name" value="Peptidase_S1"/>
</dbReference>
<comment type="caution">
    <text evidence="7">The sequence shown here is derived from an EMBL/GenBank/DDBJ whole genome shotgun (WGS) entry which is preliminary data.</text>
</comment>
<dbReference type="Gene3D" id="2.40.10.10">
    <property type="entry name" value="Trypsin-like serine proteases"/>
    <property type="match status" value="1"/>
</dbReference>
<dbReference type="InterPro" id="IPR043504">
    <property type="entry name" value="Peptidase_S1_PA_chymotrypsin"/>
</dbReference>
<evidence type="ECO:0000256" key="2">
    <source>
        <dbReference type="ARBA" id="ARBA00022801"/>
    </source>
</evidence>
<keyword evidence="2" id="KW-0378">Hydrolase</keyword>
<keyword evidence="4" id="KW-1015">Disulfide bond</keyword>
<evidence type="ECO:0000313" key="7">
    <source>
        <dbReference type="EMBL" id="OWR48967.1"/>
    </source>
</evidence>
<keyword evidence="6" id="KW-0472">Membrane</keyword>
<dbReference type="AlphaFoldDB" id="A0A212F5F7"/>
<dbReference type="EMBL" id="AGBW02010203">
    <property type="protein sequence ID" value="OWR48967.1"/>
    <property type="molecule type" value="Genomic_DNA"/>
</dbReference>
<protein>
    <submittedName>
        <fullName evidence="7">Trypsin 1</fullName>
    </submittedName>
</protein>
<dbReference type="KEGG" id="dpl:KGM_215346"/>
<evidence type="ECO:0000313" key="8">
    <source>
        <dbReference type="Proteomes" id="UP000007151"/>
    </source>
</evidence>
<reference evidence="7 8" key="1">
    <citation type="journal article" date="2011" name="Cell">
        <title>The monarch butterfly genome yields insights into long-distance migration.</title>
        <authorList>
            <person name="Zhan S."/>
            <person name="Merlin C."/>
            <person name="Boore J.L."/>
            <person name="Reppert S.M."/>
        </authorList>
    </citation>
    <scope>NUCLEOTIDE SEQUENCE [LARGE SCALE GENOMIC DNA]</scope>
    <source>
        <strain evidence="7">F-2</strain>
    </source>
</reference>
<evidence type="ECO:0000256" key="3">
    <source>
        <dbReference type="ARBA" id="ARBA00022825"/>
    </source>
</evidence>
<feature type="region of interest" description="Disordered" evidence="5">
    <location>
        <begin position="111"/>
        <end position="144"/>
    </location>
</feature>
<dbReference type="OrthoDB" id="6159137at2759"/>
<dbReference type="GO" id="GO:0006508">
    <property type="term" value="P:proteolysis"/>
    <property type="evidence" value="ECO:0007669"/>
    <property type="project" value="UniProtKB-KW"/>
</dbReference>
<sequence length="391" mass="42126">MSDVCKEFKGWFNSFTRTEIYLTLLQAVFLVSLITIVTFLVLHLLVCLEDDRREDVTVTIDNLTTTVERSSTHHYTPTTERSTLSKDVECTWTPSAKTEATAQYYEGGEVITLPPPTVTPDGNTPGDVSTEQSIKTDDGNETMGSDDELAGDVKAGWLLALVKLQHPGEVLFGCTLTVVSSHWTLTAASCIEAIEEVDTLDDFVMMDRLGRGTRGAIHEVSEVIVHPLYQGVQKSYDLVAIKSVDRLSEDGGRHVKLATLLEVSLVTLGERLSVLGFGKLSLSVDPGDRRVREVSVFKVSPRQCSGHDTWAARHLGRAGAARRDAGGPGALCVGRAGGGRACPCAGAPLLSSDILLGVMSDDGACGVSCGPTLYVNIALQRDWLDSVLDDD</sequence>
<evidence type="ECO:0000256" key="5">
    <source>
        <dbReference type="SAM" id="MobiDB-lite"/>
    </source>
</evidence>
<dbReference type="InterPro" id="IPR001254">
    <property type="entry name" value="Trypsin_dom"/>
</dbReference>
<dbReference type="PROSITE" id="PS50240">
    <property type="entry name" value="TRYPSIN_DOM"/>
    <property type="match status" value="1"/>
</dbReference>
<dbReference type="Proteomes" id="UP000007151">
    <property type="component" value="Unassembled WGS sequence"/>
</dbReference>
<accession>A0A212F5F7</accession>
<dbReference type="SMART" id="SM00020">
    <property type="entry name" value="Tryp_SPc"/>
    <property type="match status" value="1"/>
</dbReference>
<gene>
    <name evidence="7" type="ORF">KGM_215346</name>
</gene>
<dbReference type="STRING" id="278856.A0A212F5F7"/>
<keyword evidence="1" id="KW-0645">Protease</keyword>
<keyword evidence="3" id="KW-0720">Serine protease</keyword>
<feature type="compositionally biased region" description="Polar residues" evidence="5">
    <location>
        <begin position="120"/>
        <end position="133"/>
    </location>
</feature>
<evidence type="ECO:0000256" key="6">
    <source>
        <dbReference type="SAM" id="Phobius"/>
    </source>
</evidence>
<dbReference type="PANTHER" id="PTHR24276">
    <property type="entry name" value="POLYSERASE-RELATED"/>
    <property type="match status" value="1"/>
</dbReference>
<proteinExistence type="predicted"/>
<feature type="transmembrane region" description="Helical" evidence="6">
    <location>
        <begin position="20"/>
        <end position="46"/>
    </location>
</feature>
<dbReference type="PANTHER" id="PTHR24276:SF98">
    <property type="entry name" value="FI18310P1-RELATED"/>
    <property type="match status" value="1"/>
</dbReference>
<dbReference type="InterPro" id="IPR009003">
    <property type="entry name" value="Peptidase_S1_PA"/>
</dbReference>
<keyword evidence="6" id="KW-1133">Transmembrane helix</keyword>
<dbReference type="Pfam" id="PF00089">
    <property type="entry name" value="Trypsin"/>
    <property type="match status" value="1"/>
</dbReference>
<keyword evidence="8" id="KW-1185">Reference proteome</keyword>